<name>A0AAW0H5P5_MYOGA</name>
<evidence type="ECO:0000313" key="2">
    <source>
        <dbReference type="EMBL" id="KAK7796742.1"/>
    </source>
</evidence>
<evidence type="ECO:0000313" key="3">
    <source>
        <dbReference type="EMBL" id="KAK7797084.1"/>
    </source>
</evidence>
<keyword evidence="4" id="KW-1185">Reference proteome</keyword>
<accession>A0AAW0H5P5</accession>
<reference evidence="3" key="2">
    <citation type="submission" date="2024-03" db="EMBL/GenBank/DDBJ databases">
        <authorList>
            <person name="Calamari Z.T."/>
        </authorList>
    </citation>
    <scope>NUCLEOTIDE SEQUENCE</scope>
    <source>
        <strain evidence="3">V071</strain>
        <tissue evidence="3">Muscle</tissue>
    </source>
</reference>
<reference evidence="3 4" key="1">
    <citation type="journal article" date="2023" name="bioRxiv">
        <title>Conserved and derived expression patterns and positive selection on dental genes reveal complex evolutionary context of ever-growing rodent molars.</title>
        <authorList>
            <person name="Calamari Z.T."/>
            <person name="Song A."/>
            <person name="Cohen E."/>
            <person name="Akter M."/>
            <person name="Roy R.D."/>
            <person name="Hallikas O."/>
            <person name="Christensen M.M."/>
            <person name="Li P."/>
            <person name="Marangoni P."/>
            <person name="Jernvall J."/>
            <person name="Klein O.D."/>
        </authorList>
    </citation>
    <scope>NUCLEOTIDE SEQUENCE [LARGE SCALE GENOMIC DNA]</scope>
    <source>
        <strain evidence="3">V071</strain>
    </source>
</reference>
<organism evidence="3 4">
    <name type="scientific">Myodes glareolus</name>
    <name type="common">Bank vole</name>
    <name type="synonym">Clethrionomys glareolus</name>
    <dbReference type="NCBI Taxonomy" id="447135"/>
    <lineage>
        <taxon>Eukaryota</taxon>
        <taxon>Metazoa</taxon>
        <taxon>Chordata</taxon>
        <taxon>Craniata</taxon>
        <taxon>Vertebrata</taxon>
        <taxon>Euteleostomi</taxon>
        <taxon>Mammalia</taxon>
        <taxon>Eutheria</taxon>
        <taxon>Euarchontoglires</taxon>
        <taxon>Glires</taxon>
        <taxon>Rodentia</taxon>
        <taxon>Myomorpha</taxon>
        <taxon>Muroidea</taxon>
        <taxon>Cricetidae</taxon>
        <taxon>Arvicolinae</taxon>
        <taxon>Myodes</taxon>
    </lineage>
</organism>
<sequence>MTGVILNPARMMRTQSVQGRNRTLRQPPTEPVVPTDIS</sequence>
<dbReference type="EMBL" id="JBBHLL010001029">
    <property type="protein sequence ID" value="KAK7796742.1"/>
    <property type="molecule type" value="Genomic_DNA"/>
</dbReference>
<proteinExistence type="predicted"/>
<feature type="region of interest" description="Disordered" evidence="1">
    <location>
        <begin position="1"/>
        <end position="38"/>
    </location>
</feature>
<protein>
    <submittedName>
        <fullName evidence="3">Uncharacterized protein</fullName>
    </submittedName>
</protein>
<dbReference type="AlphaFoldDB" id="A0AAW0H5P5"/>
<comment type="caution">
    <text evidence="3">The sequence shown here is derived from an EMBL/GenBank/DDBJ whole genome shotgun (WGS) entry which is preliminary data.</text>
</comment>
<dbReference type="EMBL" id="JBBHLL010000909">
    <property type="protein sequence ID" value="KAK7797084.1"/>
    <property type="molecule type" value="Genomic_DNA"/>
</dbReference>
<dbReference type="Proteomes" id="UP001488838">
    <property type="component" value="Unassembled WGS sequence"/>
</dbReference>
<gene>
    <name evidence="2" type="ORF">U0070_012749</name>
    <name evidence="3" type="ORF">U0070_021853</name>
</gene>
<evidence type="ECO:0000313" key="4">
    <source>
        <dbReference type="Proteomes" id="UP001488838"/>
    </source>
</evidence>
<evidence type="ECO:0000256" key="1">
    <source>
        <dbReference type="SAM" id="MobiDB-lite"/>
    </source>
</evidence>
<feature type="compositionally biased region" description="Polar residues" evidence="1">
    <location>
        <begin position="13"/>
        <end position="26"/>
    </location>
</feature>